<accession>A0A0D8J366</accession>
<dbReference type="RefSeq" id="WP_050004509.1">
    <property type="nucleotide sequence ID" value="NZ_JXXK01000002.1"/>
</dbReference>
<comment type="caution">
    <text evidence="2">The sequence shown here is derived from an EMBL/GenBank/DDBJ whole genome shotgun (WGS) entry which is preliminary data.</text>
</comment>
<organism evidence="2 3">
    <name type="scientific">Ruthenibacterium lactatiformans</name>
    <dbReference type="NCBI Taxonomy" id="1550024"/>
    <lineage>
        <taxon>Bacteria</taxon>
        <taxon>Bacillati</taxon>
        <taxon>Bacillota</taxon>
        <taxon>Clostridia</taxon>
        <taxon>Eubacteriales</taxon>
        <taxon>Oscillospiraceae</taxon>
        <taxon>Ruthenibacterium</taxon>
    </lineage>
</organism>
<proteinExistence type="predicted"/>
<sequence>MAYIEHDQLDAQLKKLENVCAENGFTYKFLRDKYPVRIIISPDTSMDGQISMLDNPVGYNSRDCSISFVFNDGDLTEDFGKGGGLVIKDSLLMSFRRICKKISALWMKVVFINLSETKKLANKMQGGGTNDSIAQDPEFEVIGDGEILADENVEADGNSAPTAAQADAADDSASGNDNE</sequence>
<dbReference type="GeneID" id="42855614"/>
<evidence type="ECO:0000313" key="2">
    <source>
        <dbReference type="EMBL" id="KJF41194.1"/>
    </source>
</evidence>
<dbReference type="AlphaFoldDB" id="A0A0D8J366"/>
<name>A0A0D8J366_9FIRM</name>
<evidence type="ECO:0000313" key="3">
    <source>
        <dbReference type="Proteomes" id="UP000032483"/>
    </source>
</evidence>
<evidence type="ECO:0000256" key="1">
    <source>
        <dbReference type="SAM" id="MobiDB-lite"/>
    </source>
</evidence>
<reference evidence="2" key="1">
    <citation type="submission" date="2015-02" db="EMBL/GenBank/DDBJ databases">
        <title>A novel member of the family Ruminococcaceae isolated from human feces.</title>
        <authorList>
            <person name="Shkoporov A.N."/>
            <person name="Chaplin A.V."/>
            <person name="Motuzova O.V."/>
            <person name="Kafarskaia L.I."/>
            <person name="Khokhlova E.V."/>
            <person name="Efimov B.A."/>
        </authorList>
    </citation>
    <scope>NUCLEOTIDE SEQUENCE [LARGE SCALE GENOMIC DNA]</scope>
    <source>
        <strain evidence="2">585-1</strain>
    </source>
</reference>
<dbReference type="Proteomes" id="UP000032483">
    <property type="component" value="Unassembled WGS sequence"/>
</dbReference>
<feature type="region of interest" description="Disordered" evidence="1">
    <location>
        <begin position="151"/>
        <end position="179"/>
    </location>
</feature>
<gene>
    <name evidence="2" type="ORF">TQ39_03050</name>
</gene>
<keyword evidence="3" id="KW-1185">Reference proteome</keyword>
<feature type="compositionally biased region" description="Low complexity" evidence="1">
    <location>
        <begin position="159"/>
        <end position="179"/>
    </location>
</feature>
<protein>
    <submittedName>
        <fullName evidence="2">Uncharacterized protein</fullName>
    </submittedName>
</protein>
<dbReference type="EMBL" id="JXXK01000002">
    <property type="protein sequence ID" value="KJF41194.1"/>
    <property type="molecule type" value="Genomic_DNA"/>
</dbReference>